<evidence type="ECO:0000313" key="5">
    <source>
        <dbReference type="Proteomes" id="UP000132784"/>
    </source>
</evidence>
<dbReference type="Proteomes" id="UP000102041">
    <property type="component" value="Segment"/>
</dbReference>
<name>E9RHB6_GPCMV</name>
<dbReference type="GeneID" id="14536703"/>
<keyword evidence="5" id="KW-1185">Reference proteome</keyword>
<dbReference type="RefSeq" id="YP_007417876.1">
    <property type="nucleotide sequence ID" value="NC_020231.1"/>
</dbReference>
<reference evidence="2 5" key="2">
    <citation type="journal article" date="2013" name="Genome Announc.">
        <title>Complete genome sequence of pathogenic Guinea pig cytomegalovirus from salivary gland homogenates of infected animals.</title>
        <authorList>
            <person name="Yang D."/>
            <person name="Tamburro K."/>
            <person name="Dittmer D."/>
            <person name="Cui X."/>
            <person name="McVoy M.A."/>
            <person name="Hernandez-Alvarado N."/>
            <person name="Schleiss M.R."/>
        </authorList>
    </citation>
    <scope>NUCLEOTIDE SEQUENCE [LARGE SCALE GENOMIC DNA]</scope>
    <source>
        <strain evidence="2">21222</strain>
    </source>
</reference>
<evidence type="ECO:0000313" key="2">
    <source>
        <dbReference type="EMBL" id="AGE11580.1"/>
    </source>
</evidence>
<organismHost>
    <name type="scientific">Cavia porcellus</name>
    <name type="common">Guinea pig</name>
    <dbReference type="NCBI Taxonomy" id="10141"/>
</organismHost>
<accession>E9RHB6</accession>
<evidence type="ECO:0000259" key="1">
    <source>
        <dbReference type="Pfam" id="PF03361"/>
    </source>
</evidence>
<organism evidence="3 4">
    <name type="scientific">Guinea pig cytomegalovirus (strain 22122)</name>
    <name type="common">GPCMV</name>
    <dbReference type="NCBI Taxonomy" id="103920"/>
    <lineage>
        <taxon>Viruses</taxon>
        <taxon>Duplodnaviria</taxon>
        <taxon>Heunggongvirae</taxon>
        <taxon>Peploviricota</taxon>
        <taxon>Herviviricetes</taxon>
        <taxon>Herpesvirales</taxon>
        <taxon>Orthoherpesviridae</taxon>
        <taxon>Betaherpesvirinae</taxon>
        <taxon>Quwivirus</taxon>
        <taxon>Quwivirus caviidbeta2</taxon>
    </lineage>
</organism>
<evidence type="ECO:0000313" key="4">
    <source>
        <dbReference type="Proteomes" id="UP000102041"/>
    </source>
</evidence>
<feature type="domain" description="Herpesvirus intermediate/early protein 2/3 DNA-binding" evidence="1">
    <location>
        <begin position="292"/>
        <end position="443"/>
    </location>
</feature>
<dbReference type="KEGG" id="vg:14536703"/>
<sequence length="461" mass="51122">MDGRSRPTRACRTPNDEGVTALFAMQQIHPPHRGSVVSSYINCVSALSNVVVSRTINRVFASYGMARLNISTMKGLGHAAFVPIDQETASAVGAIIPRDDETAGNDNDIQTVDLNTFRKLLDDTERSIRDDFETLTDDSFMLDPGVDDLCAVADTAPVVYDDGTDATSLGDGHAKSLENDDVSEASFFPRFPNSRKFPPEYREIQMPHREYQQNTTLETPSKKRIPILRHPYRHNAKPHGANKSDKDDTLVLGKGLTSPRCRFVDVSTVTDRGDDMLIRLHTVNHDERCASILRELTRLAKECDSTLIQIQVSCSCERSMRTLREALSKVINISIVGSSQTMTQRVLPNPDVSARFHEALLNSTDIHPDYDPNSRVQLLPVSQNASPSGMHMLFVSAATTKELFDALHVCVGITKHRPDLFDLNIAKLSFPLLTSFHAPIYTAYASQTQKVQREPQPSTSA</sequence>
<dbReference type="Proteomes" id="UP000132784">
    <property type="component" value="Segment"/>
</dbReference>
<reference evidence="3 4" key="1">
    <citation type="journal article" date="2011" name="J. Gen. Virol.">
        <title>Re-evaluation of the genome sequence of guinea pig cytomegalovirus.</title>
        <authorList>
            <person name="Kanai K."/>
            <person name="Yamada S."/>
            <person name="Yamamoto Y."/>
            <person name="Fukui Y."/>
            <person name="Kurane I."/>
            <person name="Inoue N."/>
        </authorList>
    </citation>
    <scope>NUCLEOTIDE SEQUENCE [LARGE SCALE GENOMIC DNA]</scope>
    <source>
        <strain evidence="3">22122</strain>
    </source>
</reference>
<dbReference type="Pfam" id="PF03361">
    <property type="entry name" value="Herpes_IE2_3"/>
    <property type="match status" value="1"/>
</dbReference>
<gene>
    <name evidence="3" type="primary">GP117</name>
</gene>
<dbReference type="EMBL" id="KC503762">
    <property type="protein sequence ID" value="AGE11580.1"/>
    <property type="molecule type" value="Genomic_DNA"/>
</dbReference>
<protein>
    <submittedName>
        <fullName evidence="2 3">GP117</fullName>
    </submittedName>
</protein>
<dbReference type="EMBL" id="AB592928">
    <property type="protein sequence ID" value="BAJ78568.1"/>
    <property type="molecule type" value="Genomic_DNA"/>
</dbReference>
<dbReference type="InterPro" id="IPR005028">
    <property type="entry name" value="Herpes_IE2_3"/>
</dbReference>
<proteinExistence type="predicted"/>
<dbReference type="GO" id="GO:0006355">
    <property type="term" value="P:regulation of DNA-templated transcription"/>
    <property type="evidence" value="ECO:0007669"/>
    <property type="project" value="InterPro"/>
</dbReference>
<evidence type="ECO:0000313" key="3">
    <source>
        <dbReference type="EMBL" id="BAJ78568.1"/>
    </source>
</evidence>